<dbReference type="SUPFAM" id="SSF51011">
    <property type="entry name" value="Glycosyl hydrolase domain"/>
    <property type="match status" value="1"/>
</dbReference>
<evidence type="ECO:0000313" key="3">
    <source>
        <dbReference type="Proteomes" id="UP000564644"/>
    </source>
</evidence>
<feature type="domain" description="Glycosyl hydrolase family 13 catalytic" evidence="1">
    <location>
        <begin position="284"/>
        <end position="604"/>
    </location>
</feature>
<comment type="caution">
    <text evidence="2">The sequence shown here is derived from an EMBL/GenBank/DDBJ whole genome shotgun (WGS) entry which is preliminary data.</text>
</comment>
<protein>
    <recommendedName>
        <fullName evidence="1">Glycosyl hydrolase family 13 catalytic domain-containing protein</fullName>
    </recommendedName>
</protein>
<keyword evidence="3" id="KW-1185">Reference proteome</keyword>
<dbReference type="InterPro" id="IPR017853">
    <property type="entry name" value="GH"/>
</dbReference>
<dbReference type="RefSeq" id="WP_185131765.1">
    <property type="nucleotide sequence ID" value="NZ_JACJVO010000032.1"/>
</dbReference>
<dbReference type="PANTHER" id="PTHR10357">
    <property type="entry name" value="ALPHA-AMYLASE FAMILY MEMBER"/>
    <property type="match status" value="1"/>
</dbReference>
<dbReference type="AlphaFoldDB" id="A0A7X0SQ65"/>
<dbReference type="EMBL" id="JACJVO010000032">
    <property type="protein sequence ID" value="MBB6734112.1"/>
    <property type="molecule type" value="Genomic_DNA"/>
</dbReference>
<dbReference type="SMART" id="SM00642">
    <property type="entry name" value="Aamy"/>
    <property type="match status" value="1"/>
</dbReference>
<name>A0A7X0SQ65_9BACL</name>
<dbReference type="Proteomes" id="UP000564644">
    <property type="component" value="Unassembled WGS sequence"/>
</dbReference>
<evidence type="ECO:0000259" key="1">
    <source>
        <dbReference type="SMART" id="SM00642"/>
    </source>
</evidence>
<dbReference type="Gene3D" id="2.60.40.1180">
    <property type="entry name" value="Golgi alpha-mannosidase II"/>
    <property type="match status" value="1"/>
</dbReference>
<dbReference type="GO" id="GO:0005975">
    <property type="term" value="P:carbohydrate metabolic process"/>
    <property type="evidence" value="ECO:0007669"/>
    <property type="project" value="InterPro"/>
</dbReference>
<dbReference type="InterPro" id="IPR013780">
    <property type="entry name" value="Glyco_hydro_b"/>
</dbReference>
<organism evidence="2 3">
    <name type="scientific">Cohnella zeiphila</name>
    <dbReference type="NCBI Taxonomy" id="2761120"/>
    <lineage>
        <taxon>Bacteria</taxon>
        <taxon>Bacillati</taxon>
        <taxon>Bacillota</taxon>
        <taxon>Bacilli</taxon>
        <taxon>Bacillales</taxon>
        <taxon>Paenibacillaceae</taxon>
        <taxon>Cohnella</taxon>
    </lineage>
</organism>
<dbReference type="InterPro" id="IPR006047">
    <property type="entry name" value="GH13_cat_dom"/>
</dbReference>
<evidence type="ECO:0000313" key="2">
    <source>
        <dbReference type="EMBL" id="MBB6734112.1"/>
    </source>
</evidence>
<dbReference type="Pfam" id="PF00128">
    <property type="entry name" value="Alpha-amylase"/>
    <property type="match status" value="1"/>
</dbReference>
<gene>
    <name evidence="2" type="ORF">H7C18_24625</name>
</gene>
<sequence length="687" mass="78170">MNGERLRYEKDGWVCEFDRDSGRLRSVGCRRMRLPTADLALDVGIDERFCPGRLKYRSLDGRNTWELPPIVPAAAGDPIELPEFLGCEEERDLFRLDYRYGGMSVQMRYRVIEDTLEVDAVVRNLEKRERLINGAAFVWKLEPGSRSSEMTFEFPGNVPHREFAVRELSAYQAIEAGLVNPVVQAGLGDERFNLLFVDTEEKWSTGLFKEADDSVVMVQNAGVECLLGPEESIRVGTLYVQLIGTGDPYEPVRRLYERKGWVPPSDGIRDGVLYACHPYGTMDAGFPDRRSMGEFAETLPELRRMGIEHVWVLPIFEHLERGVYHPTDQSIIDPRYGHDEDVRVFSRTAHELGMTVLFDYVPHGPEPEDPLGIRFRKWASVDRQGDPAIEWNCLSFDMANPEYLAYIRELVQDHVDRFDIDGSRIDCAMGGLSNYRPYPGNRASSSNLKGGVGISRTVREAIRDKGKKPLVTPENFNPVPLYAPYTDVFYDMALYRVLFELTEESANPATMARRLTRWLDSEMRCTPKGYLKLRFLGNHDTVTWVWHGKRATEVFGAGLAKALWVLMSTIDGIPMIYQGDEDASVYRRPGPDLRPFFTELFRARKIWLDNDYDVRYLKPAGSVMAYTRSNGAETRLIAVNLSGEPATIEAPASFVPEDVLFGRCETDGRRVLLDGYGYAMLDIHGQR</sequence>
<accession>A0A7X0SQ65</accession>
<dbReference type="Gene3D" id="3.20.20.80">
    <property type="entry name" value="Glycosidases"/>
    <property type="match status" value="1"/>
</dbReference>
<proteinExistence type="predicted"/>
<dbReference type="SUPFAM" id="SSF51445">
    <property type="entry name" value="(Trans)glycosidases"/>
    <property type="match status" value="1"/>
</dbReference>
<reference evidence="2 3" key="1">
    <citation type="submission" date="2020-08" db="EMBL/GenBank/DDBJ databases">
        <title>Cohnella phylogeny.</title>
        <authorList>
            <person name="Dunlap C."/>
        </authorList>
    </citation>
    <scope>NUCLEOTIDE SEQUENCE [LARGE SCALE GENOMIC DNA]</scope>
    <source>
        <strain evidence="2 3">CBP 2801</strain>
    </source>
</reference>